<proteinExistence type="predicted"/>
<evidence type="ECO:0000313" key="1">
    <source>
        <dbReference type="EMBL" id="GFR71718.1"/>
    </source>
</evidence>
<dbReference type="EMBL" id="BMAT01011385">
    <property type="protein sequence ID" value="GFR71718.1"/>
    <property type="molecule type" value="Genomic_DNA"/>
</dbReference>
<name>A0AAV4FG81_9GAST</name>
<dbReference type="Proteomes" id="UP000762676">
    <property type="component" value="Unassembled WGS sequence"/>
</dbReference>
<sequence>MQCGISGYEVEMHNGDSYFGLLDSKEGCPPYNCLERSLSMISKFAVLIIDPKTMPNASAIIKDENNFYIFDPHNRSVDGMACSEGVAVLTTHRSLQEVKEFLLSLACSIGHSPCPFELTLVSVAISTSDSVYHNLHATGPSNWNESSDSDVPLARI</sequence>
<comment type="caution">
    <text evidence="1">The sequence shown here is derived from an EMBL/GenBank/DDBJ whole genome shotgun (WGS) entry which is preliminary data.</text>
</comment>
<dbReference type="Gene3D" id="3.90.70.120">
    <property type="match status" value="1"/>
</dbReference>
<keyword evidence="2" id="KW-1185">Reference proteome</keyword>
<organism evidence="1 2">
    <name type="scientific">Elysia marginata</name>
    <dbReference type="NCBI Taxonomy" id="1093978"/>
    <lineage>
        <taxon>Eukaryota</taxon>
        <taxon>Metazoa</taxon>
        <taxon>Spiralia</taxon>
        <taxon>Lophotrochozoa</taxon>
        <taxon>Mollusca</taxon>
        <taxon>Gastropoda</taxon>
        <taxon>Heterobranchia</taxon>
        <taxon>Euthyneura</taxon>
        <taxon>Panpulmonata</taxon>
        <taxon>Sacoglossa</taxon>
        <taxon>Placobranchoidea</taxon>
        <taxon>Plakobranchidae</taxon>
        <taxon>Elysia</taxon>
    </lineage>
</organism>
<reference evidence="1 2" key="1">
    <citation type="journal article" date="2021" name="Elife">
        <title>Chloroplast acquisition without the gene transfer in kleptoplastic sea slugs, Plakobranchus ocellatus.</title>
        <authorList>
            <person name="Maeda T."/>
            <person name="Takahashi S."/>
            <person name="Yoshida T."/>
            <person name="Shimamura S."/>
            <person name="Takaki Y."/>
            <person name="Nagai Y."/>
            <person name="Toyoda A."/>
            <person name="Suzuki Y."/>
            <person name="Arimoto A."/>
            <person name="Ishii H."/>
            <person name="Satoh N."/>
            <person name="Nishiyama T."/>
            <person name="Hasebe M."/>
            <person name="Maruyama T."/>
            <person name="Minagawa J."/>
            <person name="Obokata J."/>
            <person name="Shigenobu S."/>
        </authorList>
    </citation>
    <scope>NUCLEOTIDE SEQUENCE [LARGE SCALE GENOMIC DNA]</scope>
</reference>
<gene>
    <name evidence="1" type="ORF">ElyMa_005686400</name>
</gene>
<accession>A0AAV4FG81</accession>
<dbReference type="AlphaFoldDB" id="A0AAV4FG81"/>
<protein>
    <submittedName>
        <fullName evidence="1">Uncharacterized protein</fullName>
    </submittedName>
</protein>
<evidence type="ECO:0000313" key="2">
    <source>
        <dbReference type="Proteomes" id="UP000762676"/>
    </source>
</evidence>